<dbReference type="AlphaFoldDB" id="A0A0A6UA92"/>
<comment type="similarity">
    <text evidence="1">Belongs to the short-chain dehydrogenases/reductases (SDR) family.</text>
</comment>
<sequence>MHTLVMTGATRGIGWFAAAALLHDDPELRLVVLARESTSAEAVRELRAHDRVTVVDTELASIDGVESAGQAVGAMLDSGELPPLRGFVGNAGVQFTDALHTTPDGLETTFAVNVLANHLLLRALESRLVSPARIVITNSGTHFGDLRHTYGLTPAPRWADPSVLAQPGAFPSPGTAAAGYTAYATSRLAAIYLVHEWARRLPHGVDIVAHSPGLVPATGHGRHAKPFARFLNDRIVPLLTVTPAIDNAATAGRRLAATVTGRTPAPSGSYVDRIRVTPSSDESYNVERERALWDYLETVRLRNVNG</sequence>
<dbReference type="Gene3D" id="3.40.50.720">
    <property type="entry name" value="NAD(P)-binding Rossmann-like Domain"/>
    <property type="match status" value="1"/>
</dbReference>
<dbReference type="InterPro" id="IPR002347">
    <property type="entry name" value="SDR_fam"/>
</dbReference>
<proteinExistence type="inferred from homology"/>
<evidence type="ECO:0000313" key="3">
    <source>
        <dbReference type="EMBL" id="KHD72955.1"/>
    </source>
</evidence>
<organism evidence="3 4">
    <name type="scientific">Actinoplanes utahensis</name>
    <dbReference type="NCBI Taxonomy" id="1869"/>
    <lineage>
        <taxon>Bacteria</taxon>
        <taxon>Bacillati</taxon>
        <taxon>Actinomycetota</taxon>
        <taxon>Actinomycetes</taxon>
        <taxon>Micromonosporales</taxon>
        <taxon>Micromonosporaceae</taxon>
        <taxon>Actinoplanes</taxon>
    </lineage>
</organism>
<dbReference type="OrthoDB" id="3237043at2"/>
<reference evidence="3 4" key="1">
    <citation type="submission" date="2014-10" db="EMBL/GenBank/DDBJ databases">
        <title>Draft genome sequence of Actinoplanes utahensis NRRL 12052.</title>
        <authorList>
            <person name="Velasco-Bucheli B."/>
            <person name="del Cerro C."/>
            <person name="Hormigo D."/>
            <person name="Garcia J.L."/>
            <person name="Acebal C."/>
            <person name="Arroyo M."/>
            <person name="de la Mata I."/>
        </authorList>
    </citation>
    <scope>NUCLEOTIDE SEQUENCE [LARGE SCALE GENOMIC DNA]</scope>
    <source>
        <strain evidence="3 4">NRRL 12052</strain>
    </source>
</reference>
<keyword evidence="2" id="KW-0560">Oxidoreductase</keyword>
<dbReference type="GO" id="GO:0016491">
    <property type="term" value="F:oxidoreductase activity"/>
    <property type="evidence" value="ECO:0007669"/>
    <property type="project" value="UniProtKB-KW"/>
</dbReference>
<dbReference type="RefSeq" id="WP_043532902.1">
    <property type="nucleotide sequence ID" value="NZ_BAABKU010000006.1"/>
</dbReference>
<evidence type="ECO:0000313" key="4">
    <source>
        <dbReference type="Proteomes" id="UP000054537"/>
    </source>
</evidence>
<gene>
    <name evidence="3" type="ORF">MB27_37735</name>
</gene>
<dbReference type="EMBL" id="JRTT01000135">
    <property type="protein sequence ID" value="KHD72955.1"/>
    <property type="molecule type" value="Genomic_DNA"/>
</dbReference>
<comment type="caution">
    <text evidence="3">The sequence shown here is derived from an EMBL/GenBank/DDBJ whole genome shotgun (WGS) entry which is preliminary data.</text>
</comment>
<name>A0A0A6UA92_ACTUT</name>
<evidence type="ECO:0000256" key="2">
    <source>
        <dbReference type="ARBA" id="ARBA00023002"/>
    </source>
</evidence>
<dbReference type="eggNOG" id="COG1028">
    <property type="taxonomic scope" value="Bacteria"/>
</dbReference>
<dbReference type="PANTHER" id="PTHR24320">
    <property type="entry name" value="RETINOL DEHYDROGENASE"/>
    <property type="match status" value="1"/>
</dbReference>
<protein>
    <submittedName>
        <fullName evidence="3">Short-chain dehydrogenase</fullName>
    </submittedName>
</protein>
<dbReference type="Pfam" id="PF00106">
    <property type="entry name" value="adh_short"/>
    <property type="match status" value="1"/>
</dbReference>
<dbReference type="STRING" id="1869.MB27_37735"/>
<dbReference type="PRINTS" id="PR00081">
    <property type="entry name" value="GDHRDH"/>
</dbReference>
<keyword evidence="4" id="KW-1185">Reference proteome</keyword>
<dbReference type="InterPro" id="IPR036291">
    <property type="entry name" value="NAD(P)-bd_dom_sf"/>
</dbReference>
<dbReference type="Proteomes" id="UP000054537">
    <property type="component" value="Unassembled WGS sequence"/>
</dbReference>
<evidence type="ECO:0000256" key="1">
    <source>
        <dbReference type="ARBA" id="ARBA00006484"/>
    </source>
</evidence>
<accession>A0A0A6UA92</accession>
<dbReference type="SUPFAM" id="SSF51735">
    <property type="entry name" value="NAD(P)-binding Rossmann-fold domains"/>
    <property type="match status" value="1"/>
</dbReference>
<dbReference type="PANTHER" id="PTHR24320:SF148">
    <property type="entry name" value="NAD(P)-BINDING ROSSMANN-FOLD SUPERFAMILY PROTEIN"/>
    <property type="match status" value="1"/>
</dbReference>